<gene>
    <name evidence="2" type="ORF">R5R35_007526</name>
</gene>
<dbReference type="Proteomes" id="UP001378592">
    <property type="component" value="Unassembled WGS sequence"/>
</dbReference>
<dbReference type="EMBL" id="JAZDUA010000431">
    <property type="protein sequence ID" value="KAK7792712.1"/>
    <property type="molecule type" value="Genomic_DNA"/>
</dbReference>
<evidence type="ECO:0000313" key="2">
    <source>
        <dbReference type="EMBL" id="KAK7792712.1"/>
    </source>
</evidence>
<reference evidence="2 3" key="1">
    <citation type="submission" date="2024-03" db="EMBL/GenBank/DDBJ databases">
        <title>The genome assembly and annotation of the cricket Gryllus longicercus Weissman &amp; Gray.</title>
        <authorList>
            <person name="Szrajer S."/>
            <person name="Gray D."/>
            <person name="Ylla G."/>
        </authorList>
    </citation>
    <scope>NUCLEOTIDE SEQUENCE [LARGE SCALE GENOMIC DNA]</scope>
    <source>
        <strain evidence="2">DAG 2021-001</strain>
        <tissue evidence="2">Whole body minus gut</tissue>
    </source>
</reference>
<name>A0AAN9YX05_9ORTH</name>
<dbReference type="AlphaFoldDB" id="A0AAN9YX05"/>
<accession>A0AAN9YX05</accession>
<evidence type="ECO:0000313" key="3">
    <source>
        <dbReference type="Proteomes" id="UP001378592"/>
    </source>
</evidence>
<organism evidence="2 3">
    <name type="scientific">Gryllus longicercus</name>
    <dbReference type="NCBI Taxonomy" id="2509291"/>
    <lineage>
        <taxon>Eukaryota</taxon>
        <taxon>Metazoa</taxon>
        <taxon>Ecdysozoa</taxon>
        <taxon>Arthropoda</taxon>
        <taxon>Hexapoda</taxon>
        <taxon>Insecta</taxon>
        <taxon>Pterygota</taxon>
        <taxon>Neoptera</taxon>
        <taxon>Polyneoptera</taxon>
        <taxon>Orthoptera</taxon>
        <taxon>Ensifera</taxon>
        <taxon>Gryllidea</taxon>
        <taxon>Grylloidea</taxon>
        <taxon>Gryllidae</taxon>
        <taxon>Gryllinae</taxon>
        <taxon>Gryllus</taxon>
    </lineage>
</organism>
<keyword evidence="3" id="KW-1185">Reference proteome</keyword>
<evidence type="ECO:0000256" key="1">
    <source>
        <dbReference type="SAM" id="Coils"/>
    </source>
</evidence>
<feature type="coiled-coil region" evidence="1">
    <location>
        <begin position="51"/>
        <end position="78"/>
    </location>
</feature>
<sequence>MKRDDKTAETLIKESELDALERKLSTRFGERETELKEFAKSECKALAVAHENKSAETVKKQKSELDALERKLSARLGEQESKLKAFAKTECKALLAAHESRIPTKLLDALPQVGSSGNFNFHDKLIRKVGPGTNSSDVVIKAQLDGTLAEAKKHAESLFHTHKELAKNDYSILETKIATLEKVDVKKEVQEGIDKLRPSLGKAMTIRFSALREDFDRTLKDTERTNRNDYSVLETKIENLEKILESLRKRV</sequence>
<keyword evidence="1" id="KW-0175">Coiled coil</keyword>
<proteinExistence type="predicted"/>
<comment type="caution">
    <text evidence="2">The sequence shown here is derived from an EMBL/GenBank/DDBJ whole genome shotgun (WGS) entry which is preliminary data.</text>
</comment>
<protein>
    <submittedName>
        <fullName evidence="2">Uncharacterized protein</fullName>
    </submittedName>
</protein>